<evidence type="ECO:0000313" key="2">
    <source>
        <dbReference type="EMBL" id="MCP2258958.1"/>
    </source>
</evidence>
<evidence type="ECO:0000313" key="3">
    <source>
        <dbReference type="Proteomes" id="UP001205311"/>
    </source>
</evidence>
<protein>
    <submittedName>
        <fullName evidence="2">Uncharacterized protein</fullName>
    </submittedName>
</protein>
<evidence type="ECO:0000256" key="1">
    <source>
        <dbReference type="SAM" id="SignalP"/>
    </source>
</evidence>
<organism evidence="2 3">
    <name type="scientific">Streptoalloteichus tenebrarius (strain ATCC 17920 / DSM 40477 / JCM 4838 / CBS 697.72 / NBRC 16177 / NCIMB 11028 / NRRL B-12390 / A12253. 1 / ISP 5477)</name>
    <name type="common">Streptomyces tenebrarius</name>
    <dbReference type="NCBI Taxonomy" id="1933"/>
    <lineage>
        <taxon>Bacteria</taxon>
        <taxon>Bacillati</taxon>
        <taxon>Actinomycetota</taxon>
        <taxon>Actinomycetes</taxon>
        <taxon>Pseudonocardiales</taxon>
        <taxon>Pseudonocardiaceae</taxon>
        <taxon>Streptoalloteichus</taxon>
    </lineage>
</organism>
<name>A0ABT1HTV3_STRSD</name>
<keyword evidence="3" id="KW-1185">Reference proteome</keyword>
<dbReference type="Proteomes" id="UP001205311">
    <property type="component" value="Unassembled WGS sequence"/>
</dbReference>
<reference evidence="2 3" key="1">
    <citation type="submission" date="2022-06" db="EMBL/GenBank/DDBJ databases">
        <title>Genomic Encyclopedia of Archaeal and Bacterial Type Strains, Phase II (KMG-II): from individual species to whole genera.</title>
        <authorList>
            <person name="Goeker M."/>
        </authorList>
    </citation>
    <scope>NUCLEOTIDE SEQUENCE [LARGE SCALE GENOMIC DNA]</scope>
    <source>
        <strain evidence="2 3">DSM 40477</strain>
    </source>
</reference>
<sequence length="105" mass="10645">MELRQIRNLAVVMSAGAALAIAAAGTAGAEQPSNRFGVGDAAFGPKGITTDHASLSAKGIRAVLDYPTMAEQAGLGMFGKDSSFAAAHPCKVFGMGSDGFQQQPC</sequence>
<gene>
    <name evidence="2" type="ORF">LX15_002657</name>
</gene>
<feature type="chain" id="PRO_5045130859" evidence="1">
    <location>
        <begin position="30"/>
        <end position="105"/>
    </location>
</feature>
<comment type="caution">
    <text evidence="2">The sequence shown here is derived from an EMBL/GenBank/DDBJ whole genome shotgun (WGS) entry which is preliminary data.</text>
</comment>
<accession>A0ABT1HTV3</accession>
<feature type="signal peptide" evidence="1">
    <location>
        <begin position="1"/>
        <end position="29"/>
    </location>
</feature>
<keyword evidence="1" id="KW-0732">Signal</keyword>
<proteinExistence type="predicted"/>
<dbReference type="EMBL" id="JAMTCP010000012">
    <property type="protein sequence ID" value="MCP2258958.1"/>
    <property type="molecule type" value="Genomic_DNA"/>
</dbReference>